<evidence type="ECO:0000313" key="4">
    <source>
        <dbReference type="EMBL" id="EGQ11446.1"/>
    </source>
</evidence>
<proteinExistence type="predicted"/>
<dbReference type="AlphaFoldDB" id="F9D780"/>
<evidence type="ECO:0000313" key="3">
    <source>
        <dbReference type="EMBL" id="AGB29814.1"/>
    </source>
</evidence>
<feature type="domain" description="DUF6046" evidence="1">
    <location>
        <begin position="77"/>
        <end position="198"/>
    </location>
</feature>
<dbReference type="Proteomes" id="UP000010862">
    <property type="component" value="Chromosome 2"/>
</dbReference>
<protein>
    <recommendedName>
        <fullName evidence="1">DUF6046 domain-containing protein</fullName>
    </recommendedName>
</protein>
<sequence length="200" mass="22454">MLPISFKFVAAGTAIQAKGPLYKFHPARTGQAPDWSNRGSRISPNDVATPITDKSYWEGRYALCELTFEKEDGERLVMNDAIVAISQQKEIVMTALVGMDGTVKEYINQGDYQVNILVGILATENGTITDRYPEDGIRQLHVFMEEKHAIKVYSTFFDLFNIDRIVIKGFDVAQATESNYQQISLSAVSDSDYNIFSSEY</sequence>
<dbReference type="HOGENOM" id="CLU_1365171_0_0_10"/>
<dbReference type="InterPro" id="IPR046109">
    <property type="entry name" value="DUF6046"/>
</dbReference>
<dbReference type="EMBL" id="CP003369">
    <property type="protein sequence ID" value="AGB29814.1"/>
    <property type="molecule type" value="Genomic_DNA"/>
</dbReference>
<reference evidence="4 5" key="1">
    <citation type="submission" date="2011-04" db="EMBL/GenBank/DDBJ databases">
        <authorList>
            <person name="Muzny D."/>
            <person name="Qin X."/>
            <person name="Deng J."/>
            <person name="Jiang H."/>
            <person name="Liu Y."/>
            <person name="Qu J."/>
            <person name="Song X.-Z."/>
            <person name="Zhang L."/>
            <person name="Thornton R."/>
            <person name="Coyle M."/>
            <person name="Francisco L."/>
            <person name="Jackson L."/>
            <person name="Javaid M."/>
            <person name="Korchina V."/>
            <person name="Kovar C."/>
            <person name="Mata R."/>
            <person name="Mathew T."/>
            <person name="Ngo R."/>
            <person name="Nguyen L."/>
            <person name="Nguyen N."/>
            <person name="Okwuonu G."/>
            <person name="Ongeri F."/>
            <person name="Pham C."/>
            <person name="Simmons D."/>
            <person name="Wilczek-Boney K."/>
            <person name="Hale W."/>
            <person name="Jakkamsetti A."/>
            <person name="Pham P."/>
            <person name="Ruth R."/>
            <person name="San Lucas F."/>
            <person name="Warren J."/>
            <person name="Zhang J."/>
            <person name="Zhao Z."/>
            <person name="Zhou C."/>
            <person name="Zhu D."/>
            <person name="Lee S."/>
            <person name="Bess C."/>
            <person name="Blankenburg K."/>
            <person name="Forbes L."/>
            <person name="Fu Q."/>
            <person name="Gubbala S."/>
            <person name="Hirani K."/>
            <person name="Jayaseelan J.C."/>
            <person name="Lara F."/>
            <person name="Munidasa M."/>
            <person name="Palculict T."/>
            <person name="Patil S."/>
            <person name="Pu L.-L."/>
            <person name="Saada N."/>
            <person name="Tang L."/>
            <person name="Weissenberger G."/>
            <person name="Zhu Y."/>
            <person name="Hemphill L."/>
            <person name="Shang Y."/>
            <person name="Youmans B."/>
            <person name="Ayvaz T."/>
            <person name="Ross M."/>
            <person name="Santibanez J."/>
            <person name="Aqrawi P."/>
            <person name="Gross S."/>
            <person name="Joshi V."/>
            <person name="Fowler G."/>
            <person name="Nazareth L."/>
            <person name="Reid J."/>
            <person name="Worley K."/>
            <person name="Petrosino J."/>
            <person name="Highlander S."/>
            <person name="Gibbs R."/>
        </authorList>
    </citation>
    <scope>NUCLEOTIDE SEQUENCE [LARGE SCALE GENOMIC DNA]</scope>
    <source>
        <strain evidence="4 5">DSM 3688</strain>
    </source>
</reference>
<evidence type="ECO:0000313" key="5">
    <source>
        <dbReference type="Proteomes" id="UP000007820"/>
    </source>
</evidence>
<evidence type="ECO:0000313" key="2">
    <source>
        <dbReference type="EMBL" id="AGB29755.1"/>
    </source>
</evidence>
<reference evidence="2" key="2">
    <citation type="submission" date="2012-02" db="EMBL/GenBank/DDBJ databases">
        <title>Complete sequence of chromosome 2 of Prevotella dentalis DSM 3688.</title>
        <authorList>
            <consortium name="US DOE Joint Genome Institute (JGI-PGF)"/>
            <person name="Lucas S."/>
            <person name="Copeland A."/>
            <person name="Lapidus A."/>
            <person name="Glavina del Rio T."/>
            <person name="Dalin E."/>
            <person name="Tice H."/>
            <person name="Bruce D."/>
            <person name="Goodwin L."/>
            <person name="Pitluck S."/>
            <person name="Peters L."/>
            <person name="Mikhailova N."/>
            <person name="Chertkov O."/>
            <person name="Kyrpides N."/>
            <person name="Mavromatis K."/>
            <person name="Ivanova N."/>
            <person name="Brettin T."/>
            <person name="Detter J.C."/>
            <person name="Han C."/>
            <person name="Larimer F."/>
            <person name="Land M."/>
            <person name="Hauser L."/>
            <person name="Markowitz V."/>
            <person name="Cheng J.-F."/>
            <person name="Hugenholtz P."/>
            <person name="Woyke T."/>
            <person name="Wu D."/>
            <person name="Gronow S."/>
            <person name="Wellnitz S."/>
            <person name="Brambilla E."/>
            <person name="Klenk H.-P."/>
            <person name="Eisen J.A."/>
        </authorList>
    </citation>
    <scope>NUCLEOTIDE SEQUENCE</scope>
    <source>
        <strain evidence="2">DSM 3688</strain>
    </source>
</reference>
<dbReference type="OrthoDB" id="1078482at2"/>
<accession>F9D780</accession>
<dbReference type="PATRIC" id="fig|908937.9.peg.2653"/>
<dbReference type="KEGG" id="pdt:Prede_2510"/>
<dbReference type="KEGG" id="pdt:Prede_2579"/>
<dbReference type="RefSeq" id="WP_005847845.1">
    <property type="nucleotide sequence ID" value="NC_019968.1"/>
</dbReference>
<dbReference type="Proteomes" id="UP000007820">
    <property type="component" value="Unassembled WGS sequence"/>
</dbReference>
<dbReference type="EMBL" id="AFPW01000053">
    <property type="protein sequence ID" value="EGQ11446.1"/>
    <property type="molecule type" value="Genomic_DNA"/>
</dbReference>
<keyword evidence="6" id="KW-1185">Reference proteome</keyword>
<dbReference type="EMBL" id="CP003369">
    <property type="protein sequence ID" value="AGB29755.1"/>
    <property type="molecule type" value="Genomic_DNA"/>
</dbReference>
<dbReference type="Pfam" id="PF19512">
    <property type="entry name" value="DUF6046"/>
    <property type="match status" value="1"/>
</dbReference>
<evidence type="ECO:0000313" key="6">
    <source>
        <dbReference type="Proteomes" id="UP000010862"/>
    </source>
</evidence>
<dbReference type="STRING" id="908937.Prede_2510"/>
<organism evidence="4 5">
    <name type="scientific">Prevotella dentalis (strain ATCC 49559 / DSM 3688 / JCM 13448 / NCTC 12043 / ES 2772)</name>
    <name type="common">Mitsuokella dentalis</name>
    <dbReference type="NCBI Taxonomy" id="908937"/>
    <lineage>
        <taxon>Bacteria</taxon>
        <taxon>Pseudomonadati</taxon>
        <taxon>Bacteroidota</taxon>
        <taxon>Bacteroidia</taxon>
        <taxon>Bacteroidales</taxon>
        <taxon>Prevotellaceae</taxon>
        <taxon>Prevotella</taxon>
    </lineage>
</organism>
<name>F9D780_PREDD</name>
<evidence type="ECO:0000259" key="1">
    <source>
        <dbReference type="Pfam" id="PF19512"/>
    </source>
</evidence>
<dbReference type="eggNOG" id="ENOG50332ZT">
    <property type="taxonomic scope" value="Bacteria"/>
</dbReference>
<gene>
    <name evidence="2" type="ordered locus">Prede_2510</name>
    <name evidence="3" type="ordered locus">Prede_2579</name>
    <name evidence="4" type="ORF">HMPREF9136_2708</name>
</gene>